<evidence type="ECO:0000259" key="6">
    <source>
        <dbReference type="PROSITE" id="PS50110"/>
    </source>
</evidence>
<feature type="compositionally biased region" description="Polar residues" evidence="3">
    <location>
        <begin position="447"/>
        <end position="466"/>
    </location>
</feature>
<dbReference type="Gene3D" id="1.10.287.130">
    <property type="match status" value="1"/>
</dbReference>
<protein>
    <submittedName>
        <fullName evidence="7">Response regulator receiver domain protein</fullName>
    </submittedName>
</protein>
<evidence type="ECO:0000256" key="1">
    <source>
        <dbReference type="ARBA" id="ARBA00022553"/>
    </source>
</evidence>
<feature type="transmembrane region" description="Helical" evidence="4">
    <location>
        <begin position="116"/>
        <end position="134"/>
    </location>
</feature>
<proteinExistence type="predicted"/>
<feature type="region of interest" description="Disordered" evidence="3">
    <location>
        <begin position="623"/>
        <end position="645"/>
    </location>
</feature>
<feature type="region of interest" description="Disordered" evidence="3">
    <location>
        <begin position="1501"/>
        <end position="1550"/>
    </location>
</feature>
<name>I7MHA8_TETTS</name>
<feature type="compositionally biased region" description="Polar residues" evidence="3">
    <location>
        <begin position="920"/>
        <end position="931"/>
    </location>
</feature>
<dbReference type="EMBL" id="GG662523">
    <property type="protein sequence ID" value="EAS02763.2"/>
    <property type="molecule type" value="Genomic_DNA"/>
</dbReference>
<dbReference type="SUPFAM" id="SSF55874">
    <property type="entry name" value="ATPase domain of HSP90 chaperone/DNA topoisomerase II/histidine kinase"/>
    <property type="match status" value="1"/>
</dbReference>
<dbReference type="InParanoid" id="I7MHA8"/>
<dbReference type="InterPro" id="IPR004358">
    <property type="entry name" value="Sig_transdc_His_kin-like_C"/>
</dbReference>
<evidence type="ECO:0000256" key="3">
    <source>
        <dbReference type="SAM" id="MobiDB-lite"/>
    </source>
</evidence>
<dbReference type="InterPro" id="IPR005467">
    <property type="entry name" value="His_kinase_dom"/>
</dbReference>
<dbReference type="GeneID" id="7836864"/>
<organism evidence="7 8">
    <name type="scientific">Tetrahymena thermophila (strain SB210)</name>
    <dbReference type="NCBI Taxonomy" id="312017"/>
    <lineage>
        <taxon>Eukaryota</taxon>
        <taxon>Sar</taxon>
        <taxon>Alveolata</taxon>
        <taxon>Ciliophora</taxon>
        <taxon>Intramacronucleata</taxon>
        <taxon>Oligohymenophorea</taxon>
        <taxon>Hymenostomatida</taxon>
        <taxon>Tetrahymenina</taxon>
        <taxon>Tetrahymenidae</taxon>
        <taxon>Tetrahymena</taxon>
    </lineage>
</organism>
<dbReference type="PROSITE" id="PS50109">
    <property type="entry name" value="HIS_KIN"/>
    <property type="match status" value="1"/>
</dbReference>
<evidence type="ECO:0000313" key="7">
    <source>
        <dbReference type="EMBL" id="EAS02763.2"/>
    </source>
</evidence>
<dbReference type="STRING" id="312017.I7MHA8"/>
<feature type="region of interest" description="Disordered" evidence="3">
    <location>
        <begin position="907"/>
        <end position="931"/>
    </location>
</feature>
<dbReference type="Pfam" id="PF02518">
    <property type="entry name" value="HATPase_c"/>
    <property type="match status" value="1"/>
</dbReference>
<dbReference type="InterPro" id="IPR050956">
    <property type="entry name" value="2C_system_His_kinase"/>
</dbReference>
<feature type="transmembrane region" description="Helical" evidence="4">
    <location>
        <begin position="33"/>
        <end position="51"/>
    </location>
</feature>
<dbReference type="RefSeq" id="XP_001023008.2">
    <property type="nucleotide sequence ID" value="XM_001023008.2"/>
</dbReference>
<feature type="compositionally biased region" description="Low complexity" evidence="3">
    <location>
        <begin position="1503"/>
        <end position="1518"/>
    </location>
</feature>
<dbReference type="PANTHER" id="PTHR43719:SF28">
    <property type="entry name" value="PEROXIDE STRESS-ACTIVATED HISTIDINE KINASE MAK1-RELATED"/>
    <property type="match status" value="1"/>
</dbReference>
<dbReference type="SUPFAM" id="SSF47384">
    <property type="entry name" value="Homodimeric domain of signal transducing histidine kinase"/>
    <property type="match status" value="1"/>
</dbReference>
<evidence type="ECO:0000256" key="4">
    <source>
        <dbReference type="SAM" id="Phobius"/>
    </source>
</evidence>
<feature type="domain" description="Response regulatory" evidence="6">
    <location>
        <begin position="1563"/>
        <end position="1683"/>
    </location>
</feature>
<feature type="domain" description="Histidine kinase" evidence="5">
    <location>
        <begin position="760"/>
        <end position="1030"/>
    </location>
</feature>
<feature type="compositionally biased region" description="Acidic residues" evidence="3">
    <location>
        <begin position="1537"/>
        <end position="1550"/>
    </location>
</feature>
<dbReference type="Gene3D" id="3.30.565.10">
    <property type="entry name" value="Histidine kinase-like ATPase, C-terminal domain"/>
    <property type="match status" value="1"/>
</dbReference>
<dbReference type="InterPro" id="IPR011006">
    <property type="entry name" value="CheY-like_superfamily"/>
</dbReference>
<dbReference type="PROSITE" id="PS50110">
    <property type="entry name" value="RESPONSE_REGULATORY"/>
    <property type="match status" value="1"/>
</dbReference>
<dbReference type="InterPro" id="IPR036890">
    <property type="entry name" value="HATPase_C_sf"/>
</dbReference>
<feature type="compositionally biased region" description="Polar residues" evidence="3">
    <location>
        <begin position="1090"/>
        <end position="1105"/>
    </location>
</feature>
<dbReference type="Proteomes" id="UP000009168">
    <property type="component" value="Unassembled WGS sequence"/>
</dbReference>
<feature type="compositionally biased region" description="Polar residues" evidence="3">
    <location>
        <begin position="1143"/>
        <end position="1152"/>
    </location>
</feature>
<dbReference type="Gene3D" id="3.40.50.2300">
    <property type="match status" value="1"/>
</dbReference>
<reference evidence="8" key="1">
    <citation type="journal article" date="2006" name="PLoS Biol.">
        <title>Macronuclear genome sequence of the ciliate Tetrahymena thermophila, a model eukaryote.</title>
        <authorList>
            <person name="Eisen J.A."/>
            <person name="Coyne R.S."/>
            <person name="Wu M."/>
            <person name="Wu D."/>
            <person name="Thiagarajan M."/>
            <person name="Wortman J.R."/>
            <person name="Badger J.H."/>
            <person name="Ren Q."/>
            <person name="Amedeo P."/>
            <person name="Jones K.M."/>
            <person name="Tallon L.J."/>
            <person name="Delcher A.L."/>
            <person name="Salzberg S.L."/>
            <person name="Silva J.C."/>
            <person name="Haas B.J."/>
            <person name="Majoros W.H."/>
            <person name="Farzad M."/>
            <person name="Carlton J.M."/>
            <person name="Smith R.K. Jr."/>
            <person name="Garg J."/>
            <person name="Pearlman R.E."/>
            <person name="Karrer K.M."/>
            <person name="Sun L."/>
            <person name="Manning G."/>
            <person name="Elde N.C."/>
            <person name="Turkewitz A.P."/>
            <person name="Asai D.J."/>
            <person name="Wilkes D.E."/>
            <person name="Wang Y."/>
            <person name="Cai H."/>
            <person name="Collins K."/>
            <person name="Stewart B.A."/>
            <person name="Lee S.R."/>
            <person name="Wilamowska K."/>
            <person name="Weinberg Z."/>
            <person name="Ruzzo W.L."/>
            <person name="Wloga D."/>
            <person name="Gaertig J."/>
            <person name="Frankel J."/>
            <person name="Tsao C.-C."/>
            <person name="Gorovsky M.A."/>
            <person name="Keeling P.J."/>
            <person name="Waller R.F."/>
            <person name="Patron N.J."/>
            <person name="Cherry J.M."/>
            <person name="Stover N.A."/>
            <person name="Krieger C.J."/>
            <person name="del Toro C."/>
            <person name="Ryder H.F."/>
            <person name="Williamson S.C."/>
            <person name="Barbeau R.A."/>
            <person name="Hamilton E.P."/>
            <person name="Orias E."/>
        </authorList>
    </citation>
    <scope>NUCLEOTIDE SEQUENCE [LARGE SCALE GENOMIC DNA]</scope>
    <source>
        <strain evidence="8">SB210</strain>
    </source>
</reference>
<dbReference type="GO" id="GO:0000155">
    <property type="term" value="F:phosphorelay sensor kinase activity"/>
    <property type="evidence" value="ECO:0007669"/>
    <property type="project" value="InterPro"/>
</dbReference>
<feature type="region of interest" description="Disordered" evidence="3">
    <location>
        <begin position="1090"/>
        <end position="1152"/>
    </location>
</feature>
<dbReference type="InterPro" id="IPR003661">
    <property type="entry name" value="HisK_dim/P_dom"/>
</dbReference>
<feature type="compositionally biased region" description="Basic and acidic residues" evidence="3">
    <location>
        <begin position="1171"/>
        <end position="1185"/>
    </location>
</feature>
<dbReference type="InterPro" id="IPR003594">
    <property type="entry name" value="HATPase_dom"/>
</dbReference>
<feature type="compositionally biased region" description="Basic and acidic residues" evidence="3">
    <location>
        <begin position="907"/>
        <end position="918"/>
    </location>
</feature>
<evidence type="ECO:0000259" key="5">
    <source>
        <dbReference type="PROSITE" id="PS50109"/>
    </source>
</evidence>
<feature type="transmembrane region" description="Helical" evidence="4">
    <location>
        <begin position="141"/>
        <end position="159"/>
    </location>
</feature>
<dbReference type="SMART" id="SM00448">
    <property type="entry name" value="REC"/>
    <property type="match status" value="1"/>
</dbReference>
<sequence>MIFHRFSLNFKNKRYEQEFQCQNEKYQKNINKLNCVVFMIFSLCINLEVYIYTKDAITIITAVFPILLAMAALYKNTKKLNQVKVFMFLAIICHVILSASIQYQRFRNKIQSDQNFVFGSLTGIIIGIVASGMQQWYLKEFIILIYIMITFCSAISQFTFEQIALFIPIIVIEIILSNIISYYKEMQSKMQFYDQLVAKDTIYDLKNLLQNNIPQSIFVVSQKPKRQHQPSATNCNNKQGNEVVNSSCNNNNINNNNENNHNNLDLENNDHSRISIDCEDELVINFQNKYFTEYQKKFNFSYDVTSFLKMIKIQSQSQVQEAQPPALKVLENSNMPKSLNTPYFGTSGQQSILDVIVQQIKDTATDKLSQNDPLIRQRRQTIAQDKGFQLDNIKEYFNCQYKQDPSVFIQNKPMEPNKEKRLSKKKKKNCVMSEFRHFGRALSQISFKNTSVNNTPRGTIGNGQNEQSQQNPNNLNISNIYNATKKRQNSKSPTPQENAAAAIIANQASQKNEKIRRKCKTVSLNSDNQKNIKQRQMQQLQIKTKIVNLNSQVLKQIQNPSNQGQTSNSKQNNSGLVDKNQLQVQQIPLQNISIYPNQTSEIQSLSYQEQLSNLPSAQIKQTCKLNQHHQTKQEAESNKQSRQSINSQNLQINLKHSSIHKSIQVNNNNDAQRRSTQQPSQTNGGYQMSSINNLSYKYTNKSENNLKSKQYPILYFDIQLVKCQWEENDAVMVIMNDISEKVMNLRLKEGDKYKDEMLATVTHNLKTPLNSMILLINKLLKKEKRNKELKIISQSSNMLLSMIMDILDYQCIKRKTFKLQIEAFDILDVINEIKQLYQITADIKGLEINIVNNIQNPDMQLVLQDMDRIKQILNNLVGNAIKFTKKGSITIIIGYDTTYSNDSIKKEQNSQDQLKDENNTPELQANNNSIKTDAEKSVKLNNYQRIFQNNGVISIQVKDTGSGIDHSLQQNLFKIFATHDHNDGSTKHGVGLGLTVCRKLVKLIGPRRSLLLDSTPGIGSSFTFFIYQNLLTSPKQYTSELKNQISPIIISSSQENNSINLQNQFSQNQNMSQGSDNETHQQVPIFQKSQIHTKQQQTPPHNNSAADEIADTKNIIISSPKGSEKSPKRMNQIDSPLYKTDNIDTGVTPRNQQSIQFRSSDASLNHLIKDEKQQQSKFGKNDQKPSRKKSNKLFQGSQISLILDLNSPLQEQKQFEKNYLSSFLNFTPRSNANYHQQNTVSTINNINQKLLSKRDSDNCHEGSSLRLIVGNNNLNSPNAVSTNIVFSAQKDKDFFSKQQLRLKNKMTQQEDYDDALIRSGEINDYILSESYNKSPDKIFNQNLDFSPKGFRPFIQTPKKSLFNLDSKHLIYLKTNNQISMNNIHILPQSSTSISIDKHFSHYPSNNLLATFHDYNKYEEKFQDNFEDEDFNFRPMNMKYLESQTNIGLEQNRMQQLPVKHSSSNKSDSDNQNSLQKQFYMSESHGAFPSLDKQIIEKDGESYSDNVQDDSQNLSSSSSYTEEGEQYTNGEGEQNLGDVEEEDDESKEDEDNMNLEGLFSNTINALIVDDTPFNIFVLKSFFQNCKNIKFSQAFDGKEAFELYKENKYDLVFMDLNMPIMDGFESITLIRQFEHQNNLKESIIFAVTAQDQIKDIQKCIDCGANGHIPKPVKLSLLYSSLYQYFKRR</sequence>
<dbReference type="SMART" id="SM00388">
    <property type="entry name" value="HisKA"/>
    <property type="match status" value="1"/>
</dbReference>
<feature type="compositionally biased region" description="Low complexity" evidence="3">
    <location>
        <begin position="467"/>
        <end position="476"/>
    </location>
</feature>
<dbReference type="OrthoDB" id="21225at2759"/>
<accession>I7MHA8</accession>
<dbReference type="PRINTS" id="PR00344">
    <property type="entry name" value="BCTRLSENSOR"/>
</dbReference>
<feature type="region of interest" description="Disordered" evidence="3">
    <location>
        <begin position="666"/>
        <end position="688"/>
    </location>
</feature>
<keyword evidence="1 2" id="KW-0597">Phosphoprotein</keyword>
<keyword evidence="4" id="KW-1133">Transmembrane helix</keyword>
<keyword evidence="4" id="KW-0812">Transmembrane</keyword>
<dbReference type="eggNOG" id="KOG0519">
    <property type="taxonomic scope" value="Eukaryota"/>
</dbReference>
<dbReference type="PANTHER" id="PTHR43719">
    <property type="entry name" value="TWO-COMPONENT HISTIDINE KINASE"/>
    <property type="match status" value="1"/>
</dbReference>
<dbReference type="KEGG" id="tet:TTHERM_00348530"/>
<feature type="modified residue" description="4-aspartylphosphate" evidence="2">
    <location>
        <position position="1613"/>
    </location>
</feature>
<dbReference type="CDD" id="cd00082">
    <property type="entry name" value="HisKA"/>
    <property type="match status" value="1"/>
</dbReference>
<evidence type="ECO:0000313" key="8">
    <source>
        <dbReference type="Proteomes" id="UP000009168"/>
    </source>
</evidence>
<feature type="transmembrane region" description="Helical" evidence="4">
    <location>
        <begin position="165"/>
        <end position="183"/>
    </location>
</feature>
<evidence type="ECO:0000256" key="2">
    <source>
        <dbReference type="PROSITE-ProRule" id="PRU00169"/>
    </source>
</evidence>
<dbReference type="SUPFAM" id="SSF52172">
    <property type="entry name" value="CheY-like"/>
    <property type="match status" value="1"/>
</dbReference>
<dbReference type="Pfam" id="PF00512">
    <property type="entry name" value="HisKA"/>
    <property type="match status" value="1"/>
</dbReference>
<dbReference type="CDD" id="cd17546">
    <property type="entry name" value="REC_hyHK_CKI1_RcsC-like"/>
    <property type="match status" value="1"/>
</dbReference>
<keyword evidence="4" id="KW-0472">Membrane</keyword>
<dbReference type="SMART" id="SM00387">
    <property type="entry name" value="HATPase_c"/>
    <property type="match status" value="1"/>
</dbReference>
<feature type="region of interest" description="Disordered" evidence="3">
    <location>
        <begin position="1171"/>
        <end position="1193"/>
    </location>
</feature>
<feature type="region of interest" description="Disordered" evidence="3">
    <location>
        <begin position="447"/>
        <end position="476"/>
    </location>
</feature>
<dbReference type="InterPro" id="IPR001789">
    <property type="entry name" value="Sig_transdc_resp-reg_receiver"/>
</dbReference>
<keyword evidence="8" id="KW-1185">Reference proteome</keyword>
<dbReference type="Pfam" id="PF00072">
    <property type="entry name" value="Response_reg"/>
    <property type="match status" value="1"/>
</dbReference>
<gene>
    <name evidence="7" type="ORF">TTHERM_00348530</name>
</gene>
<dbReference type="InterPro" id="IPR036097">
    <property type="entry name" value="HisK_dim/P_sf"/>
</dbReference>
<feature type="transmembrane region" description="Helical" evidence="4">
    <location>
        <begin position="57"/>
        <end position="74"/>
    </location>
</feature>